<feature type="compositionally biased region" description="Low complexity" evidence="1">
    <location>
        <begin position="194"/>
        <end position="204"/>
    </location>
</feature>
<reference evidence="4" key="1">
    <citation type="journal article" date="2019" name="Int. J. Syst. Evol. Microbiol.">
        <title>The Global Catalogue of Microorganisms (GCM) 10K type strain sequencing project: providing services to taxonomists for standard genome sequencing and annotation.</title>
        <authorList>
            <consortium name="The Broad Institute Genomics Platform"/>
            <consortium name="The Broad Institute Genome Sequencing Center for Infectious Disease"/>
            <person name="Wu L."/>
            <person name="Ma J."/>
        </authorList>
    </citation>
    <scope>NUCLEOTIDE SEQUENCE [LARGE SCALE GENOMIC DNA]</scope>
    <source>
        <strain evidence="4">KCTC 42282</strain>
    </source>
</reference>
<feature type="chain" id="PRO_5047499710" evidence="2">
    <location>
        <begin position="29"/>
        <end position="769"/>
    </location>
</feature>
<proteinExistence type="predicted"/>
<gene>
    <name evidence="3" type="ORF">ACFONL_07090</name>
</gene>
<protein>
    <submittedName>
        <fullName evidence="3">Uncharacterized protein</fullName>
    </submittedName>
</protein>
<evidence type="ECO:0000256" key="1">
    <source>
        <dbReference type="SAM" id="MobiDB-lite"/>
    </source>
</evidence>
<feature type="signal peptide" evidence="2">
    <location>
        <begin position="1"/>
        <end position="28"/>
    </location>
</feature>
<dbReference type="RefSeq" id="WP_191321093.1">
    <property type="nucleotide sequence ID" value="NZ_BNCG01000041.1"/>
</dbReference>
<keyword evidence="4" id="KW-1185">Reference proteome</keyword>
<comment type="caution">
    <text evidence="3">The sequence shown here is derived from an EMBL/GenBank/DDBJ whole genome shotgun (WGS) entry which is preliminary data.</text>
</comment>
<evidence type="ECO:0000313" key="3">
    <source>
        <dbReference type="EMBL" id="MFC3637149.1"/>
    </source>
</evidence>
<evidence type="ECO:0000256" key="2">
    <source>
        <dbReference type="SAM" id="SignalP"/>
    </source>
</evidence>
<keyword evidence="2" id="KW-0732">Signal</keyword>
<dbReference type="EMBL" id="JBHRYC010000027">
    <property type="protein sequence ID" value="MFC3637149.1"/>
    <property type="molecule type" value="Genomic_DNA"/>
</dbReference>
<name>A0ABV7UFM0_9HYPH</name>
<sequence>MTSRWQLPLFAFLAAFLSVVATTRPAHAVPCAEPVTFLKICCPKPCPITDPKKFVENTMKQVLEDLKLASTVKEALAWKEQLDQWGKTINSVTNLINSVIGKGSSGISAISPPTLVPNGLNSNPLNISQTAGQMARLFTSPASTISAGNEAATKRSAAISEGFIEGLAVALDGRSKLSTTAEEIKKLTQVVARSQSSDSSSGSGTDKDAENVRSDLASMNQVRLAMLQAFQNQTNLVTAWNSAEGYDAVKTLGPDKIVSRSAWGTEANPSSPYGSLETGIQKAQDSGIGTKDAAISQRVSSSEAFSNYDNLVERAVQAHNAAVSYVAMMKTVALNQETVAHFEISREMADHQRAYVTSGLAIFYANPSDAFGKMATEAVGANGLGGIDPYQWGDSFAQQTAATAAMNSIAQNAVANPAKYGPTICADVPETDSNGHTRYVAVFRERPAAGAPQKLLEIYANQSRLACGALLAAWLSTPSDAVYDQYTPQDTAEAYGPDVNSTRTSDQTAIAAAAQDLQKENADAGVNEAFKYWINLQKRAIWYYDAACGATPAADPADPGACEVYNKQSNPDARAGGAQGTINNLYRSIDNMADALNDPDKTAVLQSEAIKERKALDVTNYDRMRGEIDQLLAAATQARSAVDPAILSEDMYTTRDRDLQTALQAIRRDNAFQTWVNTAAPPETGGQCTTGCWGTADNSWNEPVTVNGFPVPTAQQPPALPVVQHDIDCAHPADSVYCGPIQSAGAPWPIRPQTEFSPTILVQPPYIAN</sequence>
<organism evidence="3 4">
    <name type="scientific">Camelimonas fluminis</name>
    <dbReference type="NCBI Taxonomy" id="1576911"/>
    <lineage>
        <taxon>Bacteria</taxon>
        <taxon>Pseudomonadati</taxon>
        <taxon>Pseudomonadota</taxon>
        <taxon>Alphaproteobacteria</taxon>
        <taxon>Hyphomicrobiales</taxon>
        <taxon>Chelatococcaceae</taxon>
        <taxon>Camelimonas</taxon>
    </lineage>
</organism>
<dbReference type="Proteomes" id="UP001595704">
    <property type="component" value="Unassembled WGS sequence"/>
</dbReference>
<feature type="region of interest" description="Disordered" evidence="1">
    <location>
        <begin position="189"/>
        <end position="210"/>
    </location>
</feature>
<accession>A0ABV7UFM0</accession>
<evidence type="ECO:0000313" key="4">
    <source>
        <dbReference type="Proteomes" id="UP001595704"/>
    </source>
</evidence>